<reference evidence="2" key="2">
    <citation type="submission" date="2023-05" db="EMBL/GenBank/DDBJ databases">
        <authorList>
            <person name="Schelkunov M.I."/>
        </authorList>
    </citation>
    <scope>NUCLEOTIDE SEQUENCE</scope>
    <source>
        <strain evidence="2">Hsosn_3</strain>
        <tissue evidence="2">Leaf</tissue>
    </source>
</reference>
<sequence length="524" mass="60340">MDLNWIKAHRMTKEYKDGVEQFCKHAAKHAKNINFILCPCKKCLNVIKVNGPGQLKEHLMFRGIDKTYTCWTYHGEKKGEPSSSNFDFDYQFLDTVDTHIMEDAEGVEKNTRNVINDELRDHPDMHEGLKDDAALPLWPGCTKASRLSAVSRPEGCIAELYLIEEALEFWSEFIPNVDAIGLPIDRHSGRIDGEGVTGGQQVEIDSAQWHRVHLCVLYNPVDVVPFIDLHKQTITLEHPGRDANWVEVEHNRTFIDWFQNHVTDELLNNKESISDRIKWFSRGPDAFVYSYKCYLINGYTFYTKEHDATITMQNSEVTITATSLHQSNEEVDAMDDPFGRANISTNISDDDDDEFYYIRNDQDEGEYVNPEFLNVHGHERSKSIKKCKRKSKAKKCMIMASGSHGTSGTDATNDTNVTDKRSKHGIVNMLKVKKARNKGIVQLVNWNELGQPIDRESMTLAYFVGSYARRNFPITCDNWRNKNLRSIKEALWDEVKQTFNGVEEEHKEKLFPMREPFIDNSELD</sequence>
<dbReference type="Pfam" id="PF13963">
    <property type="entry name" value="Transpos_assoc"/>
    <property type="match status" value="1"/>
</dbReference>
<feature type="domain" description="Transposase-associated" evidence="1">
    <location>
        <begin position="4"/>
        <end position="76"/>
    </location>
</feature>
<evidence type="ECO:0000259" key="1">
    <source>
        <dbReference type="Pfam" id="PF13963"/>
    </source>
</evidence>
<evidence type="ECO:0000313" key="2">
    <source>
        <dbReference type="EMBL" id="KAK1377416.1"/>
    </source>
</evidence>
<keyword evidence="3" id="KW-1185">Reference proteome</keyword>
<reference evidence="2" key="1">
    <citation type="submission" date="2023-02" db="EMBL/GenBank/DDBJ databases">
        <title>Genome of toxic invasive species Heracleum sosnowskyi carries increased number of genes despite the absence of recent whole-genome duplications.</title>
        <authorList>
            <person name="Schelkunov M."/>
            <person name="Shtratnikova V."/>
            <person name="Makarenko M."/>
            <person name="Klepikova A."/>
            <person name="Omelchenko D."/>
            <person name="Novikova G."/>
            <person name="Obukhova E."/>
            <person name="Bogdanov V."/>
            <person name="Penin A."/>
            <person name="Logacheva M."/>
        </authorList>
    </citation>
    <scope>NUCLEOTIDE SEQUENCE</scope>
    <source>
        <strain evidence="2">Hsosn_3</strain>
        <tissue evidence="2">Leaf</tissue>
    </source>
</reference>
<dbReference type="PANTHER" id="PTHR48258:SF9">
    <property type="entry name" value="OS01G0348150 PROTEIN"/>
    <property type="match status" value="1"/>
</dbReference>
<comment type="caution">
    <text evidence="2">The sequence shown here is derived from an EMBL/GenBank/DDBJ whole genome shotgun (WGS) entry which is preliminary data.</text>
</comment>
<dbReference type="AlphaFoldDB" id="A0AAD8ML65"/>
<protein>
    <recommendedName>
        <fullName evidence="1">Transposase-associated domain-containing protein</fullName>
    </recommendedName>
</protein>
<evidence type="ECO:0000313" key="3">
    <source>
        <dbReference type="Proteomes" id="UP001237642"/>
    </source>
</evidence>
<accession>A0AAD8ML65</accession>
<dbReference type="InterPro" id="IPR029480">
    <property type="entry name" value="Transpos_assoc"/>
</dbReference>
<dbReference type="Proteomes" id="UP001237642">
    <property type="component" value="Unassembled WGS sequence"/>
</dbReference>
<name>A0AAD8ML65_9APIA</name>
<proteinExistence type="predicted"/>
<dbReference type="EMBL" id="JAUIZM010000006">
    <property type="protein sequence ID" value="KAK1377416.1"/>
    <property type="molecule type" value="Genomic_DNA"/>
</dbReference>
<gene>
    <name evidence="2" type="ORF">POM88_024160</name>
</gene>
<organism evidence="2 3">
    <name type="scientific">Heracleum sosnowskyi</name>
    <dbReference type="NCBI Taxonomy" id="360622"/>
    <lineage>
        <taxon>Eukaryota</taxon>
        <taxon>Viridiplantae</taxon>
        <taxon>Streptophyta</taxon>
        <taxon>Embryophyta</taxon>
        <taxon>Tracheophyta</taxon>
        <taxon>Spermatophyta</taxon>
        <taxon>Magnoliopsida</taxon>
        <taxon>eudicotyledons</taxon>
        <taxon>Gunneridae</taxon>
        <taxon>Pentapetalae</taxon>
        <taxon>asterids</taxon>
        <taxon>campanulids</taxon>
        <taxon>Apiales</taxon>
        <taxon>Apiaceae</taxon>
        <taxon>Apioideae</taxon>
        <taxon>apioid superclade</taxon>
        <taxon>Tordylieae</taxon>
        <taxon>Tordyliinae</taxon>
        <taxon>Heracleum</taxon>
    </lineage>
</organism>
<dbReference type="PANTHER" id="PTHR48258">
    <property type="entry name" value="DUF4218 DOMAIN-CONTAINING PROTEIN-RELATED"/>
    <property type="match status" value="1"/>
</dbReference>